<protein>
    <submittedName>
        <fullName evidence="2">Uncharacterized protein</fullName>
    </submittedName>
</protein>
<organism evidence="2 3">
    <name type="scientific">Portunus trituberculatus</name>
    <name type="common">Swimming crab</name>
    <name type="synonym">Neptunus trituberculatus</name>
    <dbReference type="NCBI Taxonomy" id="210409"/>
    <lineage>
        <taxon>Eukaryota</taxon>
        <taxon>Metazoa</taxon>
        <taxon>Ecdysozoa</taxon>
        <taxon>Arthropoda</taxon>
        <taxon>Crustacea</taxon>
        <taxon>Multicrustacea</taxon>
        <taxon>Malacostraca</taxon>
        <taxon>Eumalacostraca</taxon>
        <taxon>Eucarida</taxon>
        <taxon>Decapoda</taxon>
        <taxon>Pleocyemata</taxon>
        <taxon>Brachyura</taxon>
        <taxon>Eubrachyura</taxon>
        <taxon>Portunoidea</taxon>
        <taxon>Portunidae</taxon>
        <taxon>Portuninae</taxon>
        <taxon>Portunus</taxon>
    </lineage>
</organism>
<evidence type="ECO:0000256" key="1">
    <source>
        <dbReference type="SAM" id="MobiDB-lite"/>
    </source>
</evidence>
<gene>
    <name evidence="2" type="ORF">E2C01_060933</name>
</gene>
<proteinExistence type="predicted"/>
<dbReference type="AlphaFoldDB" id="A0A5B7H3X4"/>
<feature type="region of interest" description="Disordered" evidence="1">
    <location>
        <begin position="77"/>
        <end position="103"/>
    </location>
</feature>
<reference evidence="2 3" key="1">
    <citation type="submission" date="2019-05" db="EMBL/GenBank/DDBJ databases">
        <title>Another draft genome of Portunus trituberculatus and its Hox gene families provides insights of decapod evolution.</title>
        <authorList>
            <person name="Jeong J.-H."/>
            <person name="Song I."/>
            <person name="Kim S."/>
            <person name="Choi T."/>
            <person name="Kim D."/>
            <person name="Ryu S."/>
            <person name="Kim W."/>
        </authorList>
    </citation>
    <scope>NUCLEOTIDE SEQUENCE [LARGE SCALE GENOMIC DNA]</scope>
    <source>
        <tissue evidence="2">Muscle</tissue>
    </source>
</reference>
<dbReference type="Proteomes" id="UP000324222">
    <property type="component" value="Unassembled WGS sequence"/>
</dbReference>
<evidence type="ECO:0000313" key="2">
    <source>
        <dbReference type="EMBL" id="MPC66780.1"/>
    </source>
</evidence>
<sequence>MHPAARRTFQHRNLLLLQADSRAWQEARGERCNAKKRQRENWQREGASYRCLVIVRRTAELVGVIPWRSERLSVVVPRPPPQTPHPYPPVPSLSRSTSEGRLPQCLVPGPTHC</sequence>
<name>A0A5B7H3X4_PORTR</name>
<accession>A0A5B7H3X4</accession>
<dbReference type="EMBL" id="VSRR010025266">
    <property type="protein sequence ID" value="MPC66780.1"/>
    <property type="molecule type" value="Genomic_DNA"/>
</dbReference>
<feature type="compositionally biased region" description="Pro residues" evidence="1">
    <location>
        <begin position="77"/>
        <end position="91"/>
    </location>
</feature>
<keyword evidence="3" id="KW-1185">Reference proteome</keyword>
<evidence type="ECO:0000313" key="3">
    <source>
        <dbReference type="Proteomes" id="UP000324222"/>
    </source>
</evidence>
<comment type="caution">
    <text evidence="2">The sequence shown here is derived from an EMBL/GenBank/DDBJ whole genome shotgun (WGS) entry which is preliminary data.</text>
</comment>